<dbReference type="Pfam" id="PF03795">
    <property type="entry name" value="YCII"/>
    <property type="match status" value="1"/>
</dbReference>
<feature type="domain" description="YCII-related" evidence="2">
    <location>
        <begin position="1"/>
        <end position="105"/>
    </location>
</feature>
<dbReference type="PANTHER" id="PTHR35174:SF3">
    <property type="entry name" value="BLL7171 PROTEIN"/>
    <property type="match status" value="1"/>
</dbReference>
<dbReference type="RefSeq" id="WP_120038711.1">
    <property type="nucleotide sequence ID" value="NZ_QZFU01000013.1"/>
</dbReference>
<dbReference type="InterPro" id="IPR011008">
    <property type="entry name" value="Dimeric_a/b-barrel"/>
</dbReference>
<keyword evidence="4" id="KW-1185">Reference proteome</keyword>
<name>A0A3A4KGE7_9NOCA</name>
<protein>
    <recommendedName>
        <fullName evidence="2">YCII-related domain-containing protein</fullName>
    </recommendedName>
</protein>
<proteinExistence type="inferred from homology"/>
<comment type="caution">
    <text evidence="3">The sequence shown here is derived from an EMBL/GenBank/DDBJ whole genome shotgun (WGS) entry which is preliminary data.</text>
</comment>
<organism evidence="3 4">
    <name type="scientific">Nocardia panacis</name>
    <dbReference type="NCBI Taxonomy" id="2340916"/>
    <lineage>
        <taxon>Bacteria</taxon>
        <taxon>Bacillati</taxon>
        <taxon>Actinomycetota</taxon>
        <taxon>Actinomycetes</taxon>
        <taxon>Mycobacteriales</taxon>
        <taxon>Nocardiaceae</taxon>
        <taxon>Nocardia</taxon>
    </lineage>
</organism>
<evidence type="ECO:0000259" key="2">
    <source>
        <dbReference type="Pfam" id="PF03795"/>
    </source>
</evidence>
<dbReference type="SUPFAM" id="SSF54909">
    <property type="entry name" value="Dimeric alpha+beta barrel"/>
    <property type="match status" value="1"/>
</dbReference>
<dbReference type="Proteomes" id="UP000266677">
    <property type="component" value="Unassembled WGS sequence"/>
</dbReference>
<evidence type="ECO:0000313" key="4">
    <source>
        <dbReference type="Proteomes" id="UP000266677"/>
    </source>
</evidence>
<dbReference type="InterPro" id="IPR005545">
    <property type="entry name" value="YCII"/>
</dbReference>
<gene>
    <name evidence="3" type="ORF">D5S18_05645</name>
</gene>
<reference evidence="3 4" key="1">
    <citation type="submission" date="2018-09" db="EMBL/GenBank/DDBJ databases">
        <title>YIM PH21274 draft genome.</title>
        <authorList>
            <person name="Miao C."/>
        </authorList>
    </citation>
    <scope>NUCLEOTIDE SEQUENCE [LARGE SCALE GENOMIC DNA]</scope>
    <source>
        <strain evidence="3 4">YIM PH 21724</strain>
    </source>
</reference>
<dbReference type="EMBL" id="QZFU01000013">
    <property type="protein sequence ID" value="RJO78384.1"/>
    <property type="molecule type" value="Genomic_DNA"/>
</dbReference>
<sequence length="134" mass="14448">MKYMILSYGSQRDYDGMAGKESTWTAADFAAMTAFMAEFTNRLAESGELVETRGLAEPARTRRLGNRAGAPFVTDGPYAETQEVLAGYWVVECADFDRATEIAGGLAACPGPPEVTASAYCDVRPVMEQAPEFG</sequence>
<comment type="similarity">
    <text evidence="1">Belongs to the YciI family.</text>
</comment>
<dbReference type="OrthoDB" id="668782at2"/>
<dbReference type="Gene3D" id="3.30.70.1060">
    <property type="entry name" value="Dimeric alpha+beta barrel"/>
    <property type="match status" value="1"/>
</dbReference>
<evidence type="ECO:0000313" key="3">
    <source>
        <dbReference type="EMBL" id="RJO78384.1"/>
    </source>
</evidence>
<accession>A0A3A4KGE7</accession>
<dbReference type="PANTHER" id="PTHR35174">
    <property type="entry name" value="BLL7171 PROTEIN-RELATED"/>
    <property type="match status" value="1"/>
</dbReference>
<evidence type="ECO:0000256" key="1">
    <source>
        <dbReference type="ARBA" id="ARBA00007689"/>
    </source>
</evidence>
<dbReference type="AlphaFoldDB" id="A0A3A4KGE7"/>